<feature type="region of interest" description="Disordered" evidence="1">
    <location>
        <begin position="106"/>
        <end position="158"/>
    </location>
</feature>
<keyword evidence="3" id="KW-1185">Reference proteome</keyword>
<dbReference type="RefSeq" id="WP_148126887.1">
    <property type="nucleotide sequence ID" value="NZ_CP018180.1"/>
</dbReference>
<dbReference type="Proteomes" id="UP000324497">
    <property type="component" value="Chromosome"/>
</dbReference>
<proteinExistence type="predicted"/>
<dbReference type="AlphaFoldDB" id="A0A3Q8CZP6"/>
<name>A0A3Q8CZP6_9LACO</name>
<organism evidence="2 3">
    <name type="scientific">Liquorilactobacillus nagelii</name>
    <dbReference type="NCBI Taxonomy" id="82688"/>
    <lineage>
        <taxon>Bacteria</taxon>
        <taxon>Bacillati</taxon>
        <taxon>Bacillota</taxon>
        <taxon>Bacilli</taxon>
        <taxon>Lactobacillales</taxon>
        <taxon>Lactobacillaceae</taxon>
        <taxon>Liquorilactobacillus</taxon>
    </lineage>
</organism>
<feature type="compositionally biased region" description="Basic and acidic residues" evidence="1">
    <location>
        <begin position="106"/>
        <end position="124"/>
    </location>
</feature>
<evidence type="ECO:0000313" key="3">
    <source>
        <dbReference type="Proteomes" id="UP000324497"/>
    </source>
</evidence>
<evidence type="ECO:0008006" key="4">
    <source>
        <dbReference type="Google" id="ProtNLM"/>
    </source>
</evidence>
<reference evidence="2 3" key="1">
    <citation type="submission" date="2016-11" db="EMBL/GenBank/DDBJ databases">
        <title>Interaction between Lactobacillus species and yeast in water kefir.</title>
        <authorList>
            <person name="Behr J."/>
            <person name="Xu D."/>
            <person name="Vogel R.F."/>
        </authorList>
    </citation>
    <scope>NUCLEOTIDE SEQUENCE [LARGE SCALE GENOMIC DNA]</scope>
    <source>
        <strain evidence="2 3">TMW 1.1827</strain>
    </source>
</reference>
<dbReference type="KEGG" id="lng:BSQ50_08430"/>
<accession>A0A3Q8CZP6</accession>
<evidence type="ECO:0000313" key="2">
    <source>
        <dbReference type="EMBL" id="AUJ32556.1"/>
    </source>
</evidence>
<evidence type="ECO:0000256" key="1">
    <source>
        <dbReference type="SAM" id="MobiDB-lite"/>
    </source>
</evidence>
<dbReference type="EMBL" id="CP018180">
    <property type="protein sequence ID" value="AUJ32556.1"/>
    <property type="molecule type" value="Genomic_DNA"/>
</dbReference>
<sequence>MVKKSSVFFAVTAGIAAYVVTKKVLQNQENVKNKLQELKEDGTEAGVRYYQYAREFFNDETFKPSFEGFKQKVVDTASDLKNNEKINQAFASLKTATADLRSELTEQKRAAEGENSAEKTKSTEDEIVIDGRSAFGQAKAAADFEEDHPTETFFPHGE</sequence>
<protein>
    <recommendedName>
        <fullName evidence="4">YtxH domain-containing protein</fullName>
    </recommendedName>
</protein>
<gene>
    <name evidence="2" type="ORF">BSQ50_08430</name>
</gene>